<dbReference type="SMART" id="SM01007">
    <property type="entry name" value="Aldolase_II"/>
    <property type="match status" value="1"/>
</dbReference>
<dbReference type="FunFam" id="3.40.225.10:FF:000003">
    <property type="entry name" value="Methylthioribulose-1-phosphate dehydratase"/>
    <property type="match status" value="1"/>
</dbReference>
<keyword evidence="3 7" id="KW-0479">Metal-binding</keyword>
<feature type="repeat" description="ARM" evidence="8">
    <location>
        <begin position="270"/>
        <end position="312"/>
    </location>
</feature>
<dbReference type="InterPro" id="IPR016024">
    <property type="entry name" value="ARM-type_fold"/>
</dbReference>
<dbReference type="VEuPathDB" id="FungiDB:SeMB42_g00593"/>
<feature type="binding site" evidence="7">
    <location>
        <position position="618"/>
    </location>
    <ligand>
        <name>Zn(2+)</name>
        <dbReference type="ChEBI" id="CHEBI:29105"/>
    </ligand>
</feature>
<dbReference type="Gene3D" id="3.40.225.10">
    <property type="entry name" value="Class II aldolase/adducin N-terminal domain"/>
    <property type="match status" value="1"/>
</dbReference>
<evidence type="ECO:0000259" key="9">
    <source>
        <dbReference type="SMART" id="SM01007"/>
    </source>
</evidence>
<feature type="repeat" description="ARM" evidence="8">
    <location>
        <begin position="352"/>
        <end position="394"/>
    </location>
</feature>
<comment type="similarity">
    <text evidence="7">Belongs to the aldolase class II family. MtnB subfamily.</text>
</comment>
<evidence type="ECO:0000313" key="10">
    <source>
        <dbReference type="EMBL" id="TPX53801.1"/>
    </source>
</evidence>
<comment type="subcellular location">
    <subcellularLocation>
        <location evidence="7">Cytoplasm</location>
    </subcellularLocation>
</comment>
<reference evidence="10 11" key="1">
    <citation type="journal article" date="2019" name="Sci. Rep.">
        <title>Comparative genomics of chytrid fungi reveal insights into the obligate biotrophic and pathogenic lifestyle of Synchytrium endobioticum.</title>
        <authorList>
            <person name="van de Vossenberg B.T.L.H."/>
            <person name="Warris S."/>
            <person name="Nguyen H.D.T."/>
            <person name="van Gent-Pelzer M.P.E."/>
            <person name="Joly D.L."/>
            <person name="van de Geest H.C."/>
            <person name="Bonants P.J.M."/>
            <person name="Smith D.S."/>
            <person name="Levesque C.A."/>
            <person name="van der Lee T.A.J."/>
        </authorList>
    </citation>
    <scope>NUCLEOTIDE SEQUENCE [LARGE SCALE GENOMIC DNA]</scope>
    <source>
        <strain evidence="10 11">MB42</strain>
    </source>
</reference>
<dbReference type="InterPro" id="IPR011989">
    <property type="entry name" value="ARM-like"/>
</dbReference>
<comment type="function">
    <text evidence="7">Catalyzes the dehydration of methylthioribulose-1-phosphate (MTRu-1-P) into 2,3-diketo-5-methylthiopentyl-1-phosphate (DK-MTP-1-P).</text>
</comment>
<comment type="caution">
    <text evidence="10">The sequence shown here is derived from an EMBL/GenBank/DDBJ whole genome shotgun (WGS) entry which is preliminary data.</text>
</comment>
<dbReference type="InterPro" id="IPR017714">
    <property type="entry name" value="MethylthioRu-1-P_deHdtase_MtnB"/>
</dbReference>
<evidence type="ECO:0000256" key="2">
    <source>
        <dbReference type="ARBA" id="ARBA00022605"/>
    </source>
</evidence>
<protein>
    <recommendedName>
        <fullName evidence="7">Methylthioribulose-1-phosphate dehydratase</fullName>
        <shortName evidence="7">MTRu-1-P dehydratase</shortName>
        <ecNumber evidence="7">4.2.1.109</ecNumber>
    </recommendedName>
</protein>
<feature type="repeat" description="ARM" evidence="8">
    <location>
        <begin position="145"/>
        <end position="187"/>
    </location>
</feature>
<organism evidence="10 11">
    <name type="scientific">Synchytrium endobioticum</name>
    <dbReference type="NCBI Taxonomy" id="286115"/>
    <lineage>
        <taxon>Eukaryota</taxon>
        <taxon>Fungi</taxon>
        <taxon>Fungi incertae sedis</taxon>
        <taxon>Chytridiomycota</taxon>
        <taxon>Chytridiomycota incertae sedis</taxon>
        <taxon>Chytridiomycetes</taxon>
        <taxon>Synchytriales</taxon>
        <taxon>Synchytriaceae</taxon>
        <taxon>Synchytrium</taxon>
    </lineage>
</organism>
<feature type="active site" description="Proton donor/acceptor" evidence="7">
    <location>
        <position position="562"/>
    </location>
</feature>
<evidence type="ECO:0000256" key="3">
    <source>
        <dbReference type="ARBA" id="ARBA00022723"/>
    </source>
</evidence>
<evidence type="ECO:0000256" key="6">
    <source>
        <dbReference type="ARBA" id="ARBA00023239"/>
    </source>
</evidence>
<keyword evidence="4 7" id="KW-0862">Zinc</keyword>
<dbReference type="NCBIfam" id="TIGR03328">
    <property type="entry name" value="salvage_mtnB"/>
    <property type="match status" value="1"/>
</dbReference>
<dbReference type="STRING" id="286115.A0A507DQT6"/>
<dbReference type="EC" id="4.2.1.109" evidence="7"/>
<dbReference type="Pfam" id="PF00596">
    <property type="entry name" value="Aldolase_II"/>
    <property type="match status" value="1"/>
</dbReference>
<feature type="binding site" evidence="7">
    <location>
        <position position="520"/>
    </location>
    <ligand>
        <name>substrate</name>
    </ligand>
</feature>
<gene>
    <name evidence="7 10" type="primary">MDE1</name>
    <name evidence="10" type="ORF">SeMB42_g00593</name>
</gene>
<keyword evidence="6 7" id="KW-0456">Lyase</keyword>
<sequence length="678" mass="74450">MATTSVFAVLRIWSDWCLQYCECCFPRRRQSGLYEPLLAESERSSIAQLLRLLEGDREGVDFFGGEAIKALGILASSDSIELQRSAALAFAEVTEQDIRAVDRPSLEPLMSLLSSDDTEVQRAVAAALGNLATNADNKILMVQMGVLGLLTNLLQSSNLEVQCNAVGCLTNLATSDENKVKIGQSGALIPLVRLARSRDIRVQRNAAGALLNMTHDAENRQELVLSGAVPVLVSLLDSPDLDIKFFATTSLSNLAVDAATRRKLSQNETRLVPALIRLMDEQSLRVQCQSVLALRNLASDDGFQPAIVKHGGLSPLLKVLHSTTPQLALAAAACVRNLSIHPENESALMDAGFVSPLIDLLSCDQEEVIAHSISTLRNLALAEDHKTKIIEAGFVRLVIMVVVLNLFVQPNPTNTMAPQHADAPAPALTPTLAADDALSSDPEHPLNLIPELCRLFYKLGWVTGTGGGITIKHGDRIYIAPSGVQKERMRASHLYILPATPTFPVPGALRAPPGLAMSQCTPLFWTAYTMRAAGAVIHTHSQHAVMASLLCRGSVFRITHQEMIKGIRKTRDRRNHWFWETVEVPVVENTAEEEDLKDRMAVAMQQYPDSCAVLVRRHGVYVWGDTWQKAKTMTECYDYLFEIAVKMQQLNMDPAMVPHDSEYRDQCSAIHQHQHATS</sequence>
<dbReference type="UniPathway" id="UPA00904">
    <property type="reaction ID" value="UER00875"/>
</dbReference>
<dbReference type="GO" id="GO:0019509">
    <property type="term" value="P:L-methionine salvage from methylthioadenosine"/>
    <property type="evidence" value="ECO:0007669"/>
    <property type="project" value="UniProtKB-UniRule"/>
</dbReference>
<dbReference type="GO" id="GO:0008270">
    <property type="term" value="F:zinc ion binding"/>
    <property type="evidence" value="ECO:0007669"/>
    <property type="project" value="UniProtKB-UniRule"/>
</dbReference>
<feature type="repeat" description="ARM" evidence="8">
    <location>
        <begin position="311"/>
        <end position="353"/>
    </location>
</feature>
<dbReference type="GO" id="GO:0005737">
    <property type="term" value="C:cytoplasm"/>
    <property type="evidence" value="ECO:0007669"/>
    <property type="project" value="UniProtKB-SubCell"/>
</dbReference>
<dbReference type="PROSITE" id="PS50176">
    <property type="entry name" value="ARM_REPEAT"/>
    <property type="match status" value="7"/>
</dbReference>
<dbReference type="SUPFAM" id="SSF48371">
    <property type="entry name" value="ARM repeat"/>
    <property type="match status" value="1"/>
</dbReference>
<accession>A0A507DQT6</accession>
<dbReference type="HAMAP" id="MF_03116">
    <property type="entry name" value="Salvage_MtnB_euk"/>
    <property type="match status" value="1"/>
</dbReference>
<keyword evidence="2 7" id="KW-0028">Amino-acid biosynthesis</keyword>
<evidence type="ECO:0000256" key="7">
    <source>
        <dbReference type="HAMAP-Rule" id="MF_03116"/>
    </source>
</evidence>
<feature type="repeat" description="ARM" evidence="8">
    <location>
        <begin position="227"/>
        <end position="264"/>
    </location>
</feature>
<feature type="binding site" evidence="7">
    <location>
        <position position="538"/>
    </location>
    <ligand>
        <name>Zn(2+)</name>
        <dbReference type="ChEBI" id="CHEBI:29105"/>
    </ligand>
</feature>
<dbReference type="Gene3D" id="1.25.10.10">
    <property type="entry name" value="Leucine-rich Repeat Variant"/>
    <property type="match status" value="2"/>
</dbReference>
<comment type="cofactor">
    <cofactor evidence="7">
        <name>Zn(2+)</name>
        <dbReference type="ChEBI" id="CHEBI:29105"/>
    </cofactor>
    <text evidence="7">Binds 1 zinc ion per subunit.</text>
</comment>
<dbReference type="InterPro" id="IPR001303">
    <property type="entry name" value="Aldolase_II/adducin_N"/>
</dbReference>
<keyword evidence="5 7" id="KW-0486">Methionine biosynthesis</keyword>
<dbReference type="InterPro" id="IPR036409">
    <property type="entry name" value="Aldolase_II/adducin_N_sf"/>
</dbReference>
<proteinExistence type="inferred from homology"/>
<feature type="repeat" description="ARM" evidence="8">
    <location>
        <begin position="186"/>
        <end position="228"/>
    </location>
</feature>
<evidence type="ECO:0000256" key="4">
    <source>
        <dbReference type="ARBA" id="ARBA00022833"/>
    </source>
</evidence>
<dbReference type="SMART" id="SM00185">
    <property type="entry name" value="ARM"/>
    <property type="match status" value="7"/>
</dbReference>
<feature type="binding site" evidence="7">
    <location>
        <position position="540"/>
    </location>
    <ligand>
        <name>Zn(2+)</name>
        <dbReference type="ChEBI" id="CHEBI:29105"/>
    </ligand>
</feature>
<feature type="domain" description="Class II aldolase/adducin N-terminal" evidence="9">
    <location>
        <begin position="447"/>
        <end position="645"/>
    </location>
</feature>
<dbReference type="AlphaFoldDB" id="A0A507DQT6"/>
<keyword evidence="11" id="KW-1185">Reference proteome</keyword>
<keyword evidence="1 7" id="KW-0963">Cytoplasm</keyword>
<comment type="pathway">
    <text evidence="7">Amino-acid biosynthesis; L-methionine biosynthesis via salvage pathway; L-methionine from S-methyl-5-thio-alpha-D-ribose 1-phosphate: step 2/6.</text>
</comment>
<dbReference type="SUPFAM" id="SSF53639">
    <property type="entry name" value="AraD/HMP-PK domain-like"/>
    <property type="match status" value="1"/>
</dbReference>
<dbReference type="InterPro" id="IPR027514">
    <property type="entry name" value="Salvage_MtnB_euk"/>
</dbReference>
<evidence type="ECO:0000313" key="11">
    <source>
        <dbReference type="Proteomes" id="UP000317494"/>
    </source>
</evidence>
<dbReference type="PANTHER" id="PTHR10640:SF7">
    <property type="entry name" value="METHYLTHIORIBULOSE-1-PHOSPHATE DEHYDRATASE"/>
    <property type="match status" value="1"/>
</dbReference>
<dbReference type="Pfam" id="PF00514">
    <property type="entry name" value="Arm"/>
    <property type="match status" value="7"/>
</dbReference>
<evidence type="ECO:0000256" key="1">
    <source>
        <dbReference type="ARBA" id="ARBA00022490"/>
    </source>
</evidence>
<dbReference type="GO" id="GO:0046570">
    <property type="term" value="F:methylthioribulose 1-phosphate dehydratase activity"/>
    <property type="evidence" value="ECO:0007669"/>
    <property type="project" value="UniProtKB-UniRule"/>
</dbReference>
<dbReference type="Proteomes" id="UP000317494">
    <property type="component" value="Unassembled WGS sequence"/>
</dbReference>
<name>A0A507DQT6_9FUNG</name>
<dbReference type="PANTHER" id="PTHR10640">
    <property type="entry name" value="METHYLTHIORIBULOSE-1-PHOSPHATE DEHYDRATASE"/>
    <property type="match status" value="1"/>
</dbReference>
<dbReference type="InterPro" id="IPR000225">
    <property type="entry name" value="Armadillo"/>
</dbReference>
<comment type="catalytic activity">
    <reaction evidence="7">
        <text>5-(methylsulfanyl)-D-ribulose 1-phosphate = 5-methylsulfanyl-2,3-dioxopentyl phosphate + H2O</text>
        <dbReference type="Rhea" id="RHEA:15549"/>
        <dbReference type="ChEBI" id="CHEBI:15377"/>
        <dbReference type="ChEBI" id="CHEBI:58548"/>
        <dbReference type="ChEBI" id="CHEBI:58828"/>
        <dbReference type="EC" id="4.2.1.109"/>
    </reaction>
</comment>
<dbReference type="EMBL" id="QEAN01000012">
    <property type="protein sequence ID" value="TPX53801.1"/>
    <property type="molecule type" value="Genomic_DNA"/>
</dbReference>
<feature type="repeat" description="ARM" evidence="8">
    <location>
        <begin position="104"/>
        <end position="146"/>
    </location>
</feature>
<evidence type="ECO:0000256" key="5">
    <source>
        <dbReference type="ARBA" id="ARBA00023167"/>
    </source>
</evidence>
<evidence type="ECO:0000256" key="8">
    <source>
        <dbReference type="PROSITE-ProRule" id="PRU00259"/>
    </source>
</evidence>